<organism evidence="1 2">
    <name type="scientific">Vairimorpha ceranae</name>
    <dbReference type="NCBI Taxonomy" id="40302"/>
    <lineage>
        <taxon>Eukaryota</taxon>
        <taxon>Fungi</taxon>
        <taxon>Fungi incertae sedis</taxon>
        <taxon>Microsporidia</taxon>
        <taxon>Nosematidae</taxon>
        <taxon>Vairimorpha</taxon>
    </lineage>
</organism>
<dbReference type="VEuPathDB" id="MicrosporidiaDB:AAJ76_230009406"/>
<dbReference type="AlphaFoldDB" id="A0A0F9ZCP9"/>
<dbReference type="EMBL" id="JPQZ01000023">
    <property type="protein sequence ID" value="KKO75354.1"/>
    <property type="molecule type" value="Genomic_DNA"/>
</dbReference>
<evidence type="ECO:0000313" key="1">
    <source>
        <dbReference type="EMBL" id="KKO75354.1"/>
    </source>
</evidence>
<dbReference type="OrthoDB" id="2188448at2759"/>
<evidence type="ECO:0000313" key="2">
    <source>
        <dbReference type="Proteomes" id="UP000034350"/>
    </source>
</evidence>
<dbReference type="SUPFAM" id="SSF48371">
    <property type="entry name" value="ARM repeat"/>
    <property type="match status" value="1"/>
</dbReference>
<dbReference type="Proteomes" id="UP000034350">
    <property type="component" value="Unassembled WGS sequence"/>
</dbReference>
<dbReference type="Gene3D" id="1.25.40.180">
    <property type="match status" value="1"/>
</dbReference>
<name>A0A0F9ZCP9_9MICR</name>
<comment type="caution">
    <text evidence="1">The sequence shown here is derived from an EMBL/GenBank/DDBJ whole genome shotgun (WGS) entry which is preliminary data.</text>
</comment>
<gene>
    <name evidence="1" type="ORF">AAJ76_230009406</name>
</gene>
<protein>
    <submittedName>
        <fullName evidence="1">Uncharacterized protein</fullName>
    </submittedName>
</protein>
<dbReference type="GeneID" id="36319644"/>
<dbReference type="OMA" id="ESHEINN"/>
<dbReference type="VEuPathDB" id="MicrosporidiaDB:NCER_100696"/>
<dbReference type="VEuPathDB" id="MicrosporidiaDB:G9O61_00g017560"/>
<keyword evidence="2" id="KW-1185">Reference proteome</keyword>
<dbReference type="RefSeq" id="XP_024331096.1">
    <property type="nucleotide sequence ID" value="XM_024474717.1"/>
</dbReference>
<dbReference type="InterPro" id="IPR016024">
    <property type="entry name" value="ARM-type_fold"/>
</dbReference>
<accession>A0A0F9ZCP9</accession>
<reference evidence="1 2" key="1">
    <citation type="journal article" date="2015" name="Environ. Microbiol.">
        <title>Genome analyses suggest the presence of polyploidy and recent human-driven expansions in eight global populations of the honeybee pathogen Nosema ceranae.</title>
        <authorList>
            <person name="Pelin A."/>
            <person name="Selman M."/>
            <person name="Aris-Brosou S."/>
            <person name="Farinelli L."/>
            <person name="Corradi N."/>
        </authorList>
    </citation>
    <scope>NUCLEOTIDE SEQUENCE [LARGE SCALE GENOMIC DNA]</scope>
    <source>
        <strain evidence="1 2">PA08 1199</strain>
    </source>
</reference>
<proteinExistence type="predicted"/>
<sequence length="389" mass="46286">MVNLLNLNALNYEEALSFCKNTDKKDVINIFKDCFLYAPHKVDSISRLIVDLCHDNSGFIQDIKDLTKLTCSSVKTYVSFLIYCKSLNCKVSQIKVKVVENDFFKDEKIEIVNEVEVNEFLNDLEIFIDNIRMNLDGDIKSNLVNFNEISLFKIISIIENYQFDIYECLDVLHKEYSTYEIFIGILFLINNSSINSFYLINLYLRSIYNEENSKILLKIFPIMKKDTRDRLIAFIYEWFINRRKFKNLQEENIPFETPEEILELKKFIDKDTVEELRKFLSLQSLELFIPEFKSIYEVGSINSIKKEDLDFNKNKKDFYRDFCLLGSPSVSHFLSYLEIYKNEMKMDEEQQKIFLEIFCEIFSNRTSFKKIVIDKMVKFNFIKSELLLK</sequence>